<evidence type="ECO:0000256" key="8">
    <source>
        <dbReference type="ARBA" id="ARBA00022848"/>
    </source>
</evidence>
<dbReference type="Pfam" id="PF00067">
    <property type="entry name" value="p450"/>
    <property type="match status" value="1"/>
</dbReference>
<dbReference type="Proteomes" id="UP001159363">
    <property type="component" value="Chromosome 3"/>
</dbReference>
<evidence type="ECO:0000256" key="2">
    <source>
        <dbReference type="ARBA" id="ARBA00004174"/>
    </source>
</evidence>
<keyword evidence="10" id="KW-0408">Iron</keyword>
<gene>
    <name evidence="13" type="ORF">PR048_008878</name>
</gene>
<dbReference type="InterPro" id="IPR050476">
    <property type="entry name" value="Insect_CytP450_Detox"/>
</dbReference>
<dbReference type="PANTHER" id="PTHR24292:SF54">
    <property type="entry name" value="CYP9F3-RELATED"/>
    <property type="match status" value="1"/>
</dbReference>
<evidence type="ECO:0000256" key="1">
    <source>
        <dbReference type="ARBA" id="ARBA00001971"/>
    </source>
</evidence>
<name>A0ABQ9HYD0_9NEOP</name>
<evidence type="ECO:0000256" key="7">
    <source>
        <dbReference type="ARBA" id="ARBA00022824"/>
    </source>
</evidence>
<dbReference type="PANTHER" id="PTHR24292">
    <property type="entry name" value="CYTOCHROME P450"/>
    <property type="match status" value="1"/>
</dbReference>
<evidence type="ECO:0000256" key="4">
    <source>
        <dbReference type="ARBA" id="ARBA00010617"/>
    </source>
</evidence>
<evidence type="ECO:0008006" key="15">
    <source>
        <dbReference type="Google" id="ProtNLM"/>
    </source>
</evidence>
<accession>A0ABQ9HYD0</accession>
<evidence type="ECO:0000256" key="3">
    <source>
        <dbReference type="ARBA" id="ARBA00004406"/>
    </source>
</evidence>
<keyword evidence="9" id="KW-0560">Oxidoreductase</keyword>
<evidence type="ECO:0000256" key="12">
    <source>
        <dbReference type="ARBA" id="ARBA00023136"/>
    </source>
</evidence>
<proteinExistence type="inferred from homology"/>
<protein>
    <recommendedName>
        <fullName evidence="15">Cytochrome P450</fullName>
    </recommendedName>
</protein>
<evidence type="ECO:0000256" key="10">
    <source>
        <dbReference type="ARBA" id="ARBA00023004"/>
    </source>
</evidence>
<keyword evidence="14" id="KW-1185">Reference proteome</keyword>
<organism evidence="13 14">
    <name type="scientific">Dryococelus australis</name>
    <dbReference type="NCBI Taxonomy" id="614101"/>
    <lineage>
        <taxon>Eukaryota</taxon>
        <taxon>Metazoa</taxon>
        <taxon>Ecdysozoa</taxon>
        <taxon>Arthropoda</taxon>
        <taxon>Hexapoda</taxon>
        <taxon>Insecta</taxon>
        <taxon>Pterygota</taxon>
        <taxon>Neoptera</taxon>
        <taxon>Polyneoptera</taxon>
        <taxon>Phasmatodea</taxon>
        <taxon>Verophasmatodea</taxon>
        <taxon>Anareolatae</taxon>
        <taxon>Phasmatidae</taxon>
        <taxon>Eurycanthinae</taxon>
        <taxon>Dryococelus</taxon>
    </lineage>
</organism>
<evidence type="ECO:0000256" key="9">
    <source>
        <dbReference type="ARBA" id="ARBA00023002"/>
    </source>
</evidence>
<keyword evidence="12" id="KW-0472">Membrane</keyword>
<keyword evidence="11" id="KW-0503">Monooxygenase</keyword>
<evidence type="ECO:0000313" key="13">
    <source>
        <dbReference type="EMBL" id="KAJ8889379.1"/>
    </source>
</evidence>
<dbReference type="InterPro" id="IPR036396">
    <property type="entry name" value="Cyt_P450_sf"/>
</dbReference>
<keyword evidence="8" id="KW-0492">Microsome</keyword>
<comment type="caution">
    <text evidence="13">The sequence shown here is derived from an EMBL/GenBank/DDBJ whole genome shotgun (WGS) entry which is preliminary data.</text>
</comment>
<keyword evidence="7" id="KW-0256">Endoplasmic reticulum</keyword>
<evidence type="ECO:0000256" key="6">
    <source>
        <dbReference type="ARBA" id="ARBA00022723"/>
    </source>
</evidence>
<evidence type="ECO:0000256" key="5">
    <source>
        <dbReference type="ARBA" id="ARBA00022617"/>
    </source>
</evidence>
<comment type="similarity">
    <text evidence="4">Belongs to the cytochrome P450 family.</text>
</comment>
<dbReference type="SUPFAM" id="SSF48264">
    <property type="entry name" value="Cytochrome P450"/>
    <property type="match status" value="1"/>
</dbReference>
<keyword evidence="6" id="KW-0479">Metal-binding</keyword>
<reference evidence="13 14" key="1">
    <citation type="submission" date="2023-02" db="EMBL/GenBank/DDBJ databases">
        <title>LHISI_Scaffold_Assembly.</title>
        <authorList>
            <person name="Stuart O.P."/>
            <person name="Cleave R."/>
            <person name="Magrath M.J.L."/>
            <person name="Mikheyev A.S."/>
        </authorList>
    </citation>
    <scope>NUCLEOTIDE SEQUENCE [LARGE SCALE GENOMIC DNA]</scope>
    <source>
        <strain evidence="13">Daus_M_001</strain>
        <tissue evidence="13">Leg muscle</tissue>
    </source>
</reference>
<evidence type="ECO:0000313" key="14">
    <source>
        <dbReference type="Proteomes" id="UP001159363"/>
    </source>
</evidence>
<dbReference type="Gene3D" id="1.10.630.10">
    <property type="entry name" value="Cytochrome P450"/>
    <property type="match status" value="1"/>
</dbReference>
<evidence type="ECO:0000256" key="11">
    <source>
        <dbReference type="ARBA" id="ARBA00023033"/>
    </source>
</evidence>
<dbReference type="EMBL" id="JARBHB010000003">
    <property type="protein sequence ID" value="KAJ8889379.1"/>
    <property type="molecule type" value="Genomic_DNA"/>
</dbReference>
<keyword evidence="5" id="KW-0349">Heme</keyword>
<dbReference type="InterPro" id="IPR001128">
    <property type="entry name" value="Cyt_P450"/>
</dbReference>
<comment type="subcellular location">
    <subcellularLocation>
        <location evidence="3">Endoplasmic reticulum membrane</location>
        <topology evidence="3">Peripheral membrane protein</topology>
    </subcellularLocation>
    <subcellularLocation>
        <location evidence="2">Microsome membrane</location>
        <topology evidence="2">Peripheral membrane protein</topology>
    </subcellularLocation>
</comment>
<sequence length="87" mass="9885">MPIYQLQISVSELEDDDIVAQAFIFIAASYETSSSVMSFTLLELAINPFIQDNLRREIEDVLEIHNHKVTYDAIADMNYLDMVVAGE</sequence>
<comment type="cofactor">
    <cofactor evidence="1">
        <name>heme</name>
        <dbReference type="ChEBI" id="CHEBI:30413"/>
    </cofactor>
</comment>